<sequence length="352" mass="40122">MADPATLTPIVIGCIKGLQQIHRYCGEFQGAKRKLNELVSECKAFNRIIDRIKGSTDYTNDAEIRETLDDFRELFHIFHEQFRPLIDLAESENPNKISIIRLRISATWKADDIDSFRGTISKQATLLNLLLITHTARKRGTIQIDQSTEIHRLKRGIASDTDSLRTSIYTRETRNYQQELLDSRPYKTANVKLPLRTKLFQRLAVGSSSKDEQSASQDQLAPTENLVPKGSAAKSNKDSENVATKKIVNPEEVRRVQGKLRSWAKLSLEVWAVRDAVNRGLPNRGEDLADRMKKQDAVLRNIIDEIADWPDAVVGDEERGLVMDLVREVDQLKMRMNFPEQESEILEPEVTD</sequence>
<evidence type="ECO:0000256" key="1">
    <source>
        <dbReference type="SAM" id="MobiDB-lite"/>
    </source>
</evidence>
<keyword evidence="3" id="KW-1185">Reference proteome</keyword>
<comment type="caution">
    <text evidence="2">The sequence shown here is derived from an EMBL/GenBank/DDBJ whole genome shotgun (WGS) entry which is preliminary data.</text>
</comment>
<dbReference type="EMBL" id="MU865650">
    <property type="protein sequence ID" value="KAK4220743.1"/>
    <property type="molecule type" value="Genomic_DNA"/>
</dbReference>
<accession>A0AAN6YK45</accession>
<evidence type="ECO:0000313" key="2">
    <source>
        <dbReference type="EMBL" id="KAK4220743.1"/>
    </source>
</evidence>
<protein>
    <recommendedName>
        <fullName evidence="4">Fungal N-terminal domain-containing protein</fullName>
    </recommendedName>
</protein>
<reference evidence="2" key="2">
    <citation type="submission" date="2023-05" db="EMBL/GenBank/DDBJ databases">
        <authorList>
            <consortium name="Lawrence Berkeley National Laboratory"/>
            <person name="Steindorff A."/>
            <person name="Hensen N."/>
            <person name="Bonometti L."/>
            <person name="Westerberg I."/>
            <person name="Brannstrom I.O."/>
            <person name="Guillou S."/>
            <person name="Cros-Aarteil S."/>
            <person name="Calhoun S."/>
            <person name="Haridas S."/>
            <person name="Kuo A."/>
            <person name="Mondo S."/>
            <person name="Pangilinan J."/>
            <person name="Riley R."/>
            <person name="Labutti K."/>
            <person name="Andreopoulos B."/>
            <person name="Lipzen A."/>
            <person name="Chen C."/>
            <person name="Yanf M."/>
            <person name="Daum C."/>
            <person name="Ng V."/>
            <person name="Clum A."/>
            <person name="Ohm R."/>
            <person name="Martin F."/>
            <person name="Silar P."/>
            <person name="Natvig D."/>
            <person name="Lalanne C."/>
            <person name="Gautier V."/>
            <person name="Ament-Velasquez S.L."/>
            <person name="Kruys A."/>
            <person name="Hutchinson M.I."/>
            <person name="Powell A.J."/>
            <person name="Barry K."/>
            <person name="Miller A.N."/>
            <person name="Grigoriev I.V."/>
            <person name="Debuchy R."/>
            <person name="Gladieux P."/>
            <person name="Thoren M.H."/>
            <person name="Johannesson H."/>
        </authorList>
    </citation>
    <scope>NUCLEOTIDE SEQUENCE</scope>
    <source>
        <strain evidence="2">CBS 990.96</strain>
    </source>
</reference>
<feature type="region of interest" description="Disordered" evidence="1">
    <location>
        <begin position="206"/>
        <end position="244"/>
    </location>
</feature>
<evidence type="ECO:0000313" key="3">
    <source>
        <dbReference type="Proteomes" id="UP001301958"/>
    </source>
</evidence>
<dbReference type="AlphaFoldDB" id="A0AAN6YK45"/>
<proteinExistence type="predicted"/>
<evidence type="ECO:0008006" key="4">
    <source>
        <dbReference type="Google" id="ProtNLM"/>
    </source>
</evidence>
<dbReference type="Proteomes" id="UP001301958">
    <property type="component" value="Unassembled WGS sequence"/>
</dbReference>
<name>A0AAN6YK45_9PEZI</name>
<gene>
    <name evidence="2" type="ORF">QBC38DRAFT_493555</name>
</gene>
<organism evidence="2 3">
    <name type="scientific">Podospora fimiseda</name>
    <dbReference type="NCBI Taxonomy" id="252190"/>
    <lineage>
        <taxon>Eukaryota</taxon>
        <taxon>Fungi</taxon>
        <taxon>Dikarya</taxon>
        <taxon>Ascomycota</taxon>
        <taxon>Pezizomycotina</taxon>
        <taxon>Sordariomycetes</taxon>
        <taxon>Sordariomycetidae</taxon>
        <taxon>Sordariales</taxon>
        <taxon>Podosporaceae</taxon>
        <taxon>Podospora</taxon>
    </lineage>
</organism>
<reference evidence="2" key="1">
    <citation type="journal article" date="2023" name="Mol. Phylogenet. Evol.">
        <title>Genome-scale phylogeny and comparative genomics of the fungal order Sordariales.</title>
        <authorList>
            <person name="Hensen N."/>
            <person name="Bonometti L."/>
            <person name="Westerberg I."/>
            <person name="Brannstrom I.O."/>
            <person name="Guillou S."/>
            <person name="Cros-Aarteil S."/>
            <person name="Calhoun S."/>
            <person name="Haridas S."/>
            <person name="Kuo A."/>
            <person name="Mondo S."/>
            <person name="Pangilinan J."/>
            <person name="Riley R."/>
            <person name="LaButti K."/>
            <person name="Andreopoulos B."/>
            <person name="Lipzen A."/>
            <person name="Chen C."/>
            <person name="Yan M."/>
            <person name="Daum C."/>
            <person name="Ng V."/>
            <person name="Clum A."/>
            <person name="Steindorff A."/>
            <person name="Ohm R.A."/>
            <person name="Martin F."/>
            <person name="Silar P."/>
            <person name="Natvig D.O."/>
            <person name="Lalanne C."/>
            <person name="Gautier V."/>
            <person name="Ament-Velasquez S.L."/>
            <person name="Kruys A."/>
            <person name="Hutchinson M.I."/>
            <person name="Powell A.J."/>
            <person name="Barry K."/>
            <person name="Miller A.N."/>
            <person name="Grigoriev I.V."/>
            <person name="Debuchy R."/>
            <person name="Gladieux P."/>
            <person name="Hiltunen Thoren M."/>
            <person name="Johannesson H."/>
        </authorList>
    </citation>
    <scope>NUCLEOTIDE SEQUENCE</scope>
    <source>
        <strain evidence="2">CBS 990.96</strain>
    </source>
</reference>